<dbReference type="EMBL" id="LT994652">
    <property type="protein sequence ID" value="SPN79751.1"/>
    <property type="molecule type" value="Genomic_DNA"/>
</dbReference>
<organism evidence="1">
    <name type="scientific">Cedratvirus Zaza IHUMI</name>
    <dbReference type="NCBI Taxonomy" id="2126979"/>
    <lineage>
        <taxon>Viruses</taxon>
        <taxon>Pithoviruses</taxon>
    </lineage>
</organism>
<dbReference type="SUPFAM" id="SSF140860">
    <property type="entry name" value="Pseudo ankyrin repeat-like"/>
    <property type="match status" value="2"/>
</dbReference>
<dbReference type="InterPro" id="IPR052050">
    <property type="entry name" value="SecEffector_AnkRepeat"/>
</dbReference>
<gene>
    <name evidence="1" type="ORF">ZAZAV_477</name>
</gene>
<dbReference type="InterPro" id="IPR036770">
    <property type="entry name" value="Ankyrin_rpt-contain_sf"/>
</dbReference>
<protein>
    <submittedName>
        <fullName evidence="1">Ankyrin repeat-containing protein</fullName>
    </submittedName>
</protein>
<evidence type="ECO:0000313" key="1">
    <source>
        <dbReference type="EMBL" id="SPN79751.1"/>
    </source>
</evidence>
<name>A0A2R8FFX1_9VIRU</name>
<reference evidence="1" key="1">
    <citation type="submission" date="2018-03" db="EMBL/GenBank/DDBJ databases">
        <authorList>
            <consortium name="Urmite Genomes"/>
        </authorList>
    </citation>
    <scope>NUCLEOTIDE SEQUENCE [LARGE SCALE GENOMIC DNA]</scope>
    <source>
        <strain evidence="1">IHUMI-S29</strain>
    </source>
</reference>
<sequence length="275" mass="31650">MDYVYEIIFSFSEGHNFLNQQVCREFRSLLAKTHGCVYLDQLLKDGIKVDFTPSFKMLDLAVKFNLFSLLQACPELASSYVCDMAVKNNNTKVLWWAYQQEYKPSDYIYFHVAQYANTEMVKCLIDNGHSWSTHSCSYMAKCGRLDMLEYLEEQVCSLTGDICAGAAEGGHLEIIKWAMERGFPLTTNACSGAAGGGHLEVLQWLRANSCPWDQWTIIAAAGGGHLEVLQWAIENECPWKFKSTYEKACHEHHKHVSKWLRENYKEQYETCWDWS</sequence>
<dbReference type="PANTHER" id="PTHR46586:SF3">
    <property type="entry name" value="ANKYRIN REPEAT-CONTAINING PROTEIN"/>
    <property type="match status" value="1"/>
</dbReference>
<dbReference type="PANTHER" id="PTHR46586">
    <property type="entry name" value="ANKYRIN REPEAT-CONTAINING PROTEIN"/>
    <property type="match status" value="1"/>
</dbReference>
<proteinExistence type="predicted"/>
<dbReference type="Gene3D" id="1.25.40.20">
    <property type="entry name" value="Ankyrin repeat-containing domain"/>
    <property type="match status" value="1"/>
</dbReference>
<accession>A0A2R8FFX1</accession>
<dbReference type="Proteomes" id="UP000270547">
    <property type="component" value="Segment"/>
</dbReference>